<dbReference type="Proteomes" id="UP000030760">
    <property type="component" value="Unassembled WGS sequence"/>
</dbReference>
<evidence type="ECO:0000313" key="2">
    <source>
        <dbReference type="EMBL" id="EMF50667.1"/>
    </source>
</evidence>
<reference evidence="3" key="1">
    <citation type="journal article" date="2013" name="Genome Announc.">
        <title>Draft Genome Sequence of Streptomyces bottropensis ATCC 25435, a Bottromycin-Producing Actinomycete.</title>
        <authorList>
            <person name="Zhang H."/>
            <person name="Zhou W."/>
            <person name="Zhuang Y."/>
            <person name="Liang X."/>
            <person name="Liu T."/>
        </authorList>
    </citation>
    <scope>NUCLEOTIDE SEQUENCE [LARGE SCALE GENOMIC DNA]</scope>
    <source>
        <strain evidence="3">ATCC 25435</strain>
    </source>
</reference>
<dbReference type="EMBL" id="KB405098">
    <property type="protein sequence ID" value="EMF50667.1"/>
    <property type="molecule type" value="Genomic_DNA"/>
</dbReference>
<evidence type="ECO:0000313" key="3">
    <source>
        <dbReference type="Proteomes" id="UP000030760"/>
    </source>
</evidence>
<feature type="region of interest" description="Disordered" evidence="1">
    <location>
        <begin position="98"/>
        <end position="134"/>
    </location>
</feature>
<proteinExistence type="predicted"/>
<name>M3D3G6_9ACTN</name>
<gene>
    <name evidence="2" type="ORF">SBD_8232</name>
</gene>
<sequence length="134" mass="13925">MQGVSGGLSRVLRSQRAQDVASGAADGSLPRCGAELLCRAWALEAVRSLYGTYDTWGGCCGSRRNVGAPWFGGAGSSADAAPVALLARFPVPLHSLVLQGHGEPREHPRTTRTRQRTRLTAPGGPGGAIPRPAP</sequence>
<organism evidence="2 3">
    <name type="scientific">Streptomyces bottropensis ATCC 25435</name>
    <dbReference type="NCBI Taxonomy" id="1054862"/>
    <lineage>
        <taxon>Bacteria</taxon>
        <taxon>Bacillati</taxon>
        <taxon>Actinomycetota</taxon>
        <taxon>Actinomycetes</taxon>
        <taxon>Kitasatosporales</taxon>
        <taxon>Streptomycetaceae</taxon>
        <taxon>Streptomyces</taxon>
    </lineage>
</organism>
<protein>
    <submittedName>
        <fullName evidence="2">Uncharacterized protein</fullName>
    </submittedName>
</protein>
<accession>M3D3G6</accession>
<dbReference type="AlphaFoldDB" id="M3D3G6"/>
<evidence type="ECO:0000256" key="1">
    <source>
        <dbReference type="SAM" id="MobiDB-lite"/>
    </source>
</evidence>